<gene>
    <name evidence="1" type="ORF">CERZMDRAFT_96126</name>
</gene>
<proteinExistence type="predicted"/>
<dbReference type="EMBL" id="ML992669">
    <property type="protein sequence ID" value="KAF2214097.1"/>
    <property type="molecule type" value="Genomic_DNA"/>
</dbReference>
<keyword evidence="2" id="KW-1185">Reference proteome</keyword>
<dbReference type="Proteomes" id="UP000799539">
    <property type="component" value="Unassembled WGS sequence"/>
</dbReference>
<protein>
    <submittedName>
        <fullName evidence="1">Uncharacterized protein</fullName>
    </submittedName>
</protein>
<reference evidence="1" key="1">
    <citation type="journal article" date="2020" name="Stud. Mycol.">
        <title>101 Dothideomycetes genomes: a test case for predicting lifestyles and emergence of pathogens.</title>
        <authorList>
            <person name="Haridas S."/>
            <person name="Albert R."/>
            <person name="Binder M."/>
            <person name="Bloem J."/>
            <person name="Labutti K."/>
            <person name="Salamov A."/>
            <person name="Andreopoulos B."/>
            <person name="Baker S."/>
            <person name="Barry K."/>
            <person name="Bills G."/>
            <person name="Bluhm B."/>
            <person name="Cannon C."/>
            <person name="Castanera R."/>
            <person name="Culley D."/>
            <person name="Daum C."/>
            <person name="Ezra D."/>
            <person name="Gonzalez J."/>
            <person name="Henrissat B."/>
            <person name="Kuo A."/>
            <person name="Liang C."/>
            <person name="Lipzen A."/>
            <person name="Lutzoni F."/>
            <person name="Magnuson J."/>
            <person name="Mondo S."/>
            <person name="Nolan M."/>
            <person name="Ohm R."/>
            <person name="Pangilinan J."/>
            <person name="Park H.-J."/>
            <person name="Ramirez L."/>
            <person name="Alfaro M."/>
            <person name="Sun H."/>
            <person name="Tritt A."/>
            <person name="Yoshinaga Y."/>
            <person name="Zwiers L.-H."/>
            <person name="Turgeon B."/>
            <person name="Goodwin S."/>
            <person name="Spatafora J."/>
            <person name="Crous P."/>
            <person name="Grigoriev I."/>
        </authorList>
    </citation>
    <scope>NUCLEOTIDE SEQUENCE</scope>
    <source>
        <strain evidence="1">SCOH1-5</strain>
    </source>
</reference>
<dbReference type="AlphaFoldDB" id="A0A6A6FKX2"/>
<name>A0A6A6FKX2_9PEZI</name>
<sequence length="68" mass="7808">MPMGDPHKLDDLRSNSIWKCANYAEFVKRLQKMNPSATLDKQLADDAFRASSLMHIGSDLTWTRIELK</sequence>
<dbReference type="OrthoDB" id="10573679at2759"/>
<accession>A0A6A6FKX2</accession>
<evidence type="ECO:0000313" key="2">
    <source>
        <dbReference type="Proteomes" id="UP000799539"/>
    </source>
</evidence>
<organism evidence="1 2">
    <name type="scientific">Cercospora zeae-maydis SCOH1-5</name>
    <dbReference type="NCBI Taxonomy" id="717836"/>
    <lineage>
        <taxon>Eukaryota</taxon>
        <taxon>Fungi</taxon>
        <taxon>Dikarya</taxon>
        <taxon>Ascomycota</taxon>
        <taxon>Pezizomycotina</taxon>
        <taxon>Dothideomycetes</taxon>
        <taxon>Dothideomycetidae</taxon>
        <taxon>Mycosphaerellales</taxon>
        <taxon>Mycosphaerellaceae</taxon>
        <taxon>Cercospora</taxon>
    </lineage>
</organism>
<evidence type="ECO:0000313" key="1">
    <source>
        <dbReference type="EMBL" id="KAF2214097.1"/>
    </source>
</evidence>